<dbReference type="CDD" id="cd06225">
    <property type="entry name" value="HAMP"/>
    <property type="match status" value="1"/>
</dbReference>
<dbReference type="Pfam" id="PF00015">
    <property type="entry name" value="MCPsignal"/>
    <property type="match status" value="1"/>
</dbReference>
<dbReference type="GO" id="GO:0006935">
    <property type="term" value="P:chemotaxis"/>
    <property type="evidence" value="ECO:0007669"/>
    <property type="project" value="UniProtKB-KW"/>
</dbReference>
<evidence type="ECO:0000256" key="10">
    <source>
        <dbReference type="SAM" id="Coils"/>
    </source>
</evidence>
<dbReference type="Proteomes" id="UP000010473">
    <property type="component" value="Chromosome"/>
</dbReference>
<dbReference type="PROSITE" id="PS50885">
    <property type="entry name" value="HAMP"/>
    <property type="match status" value="1"/>
</dbReference>
<evidence type="ECO:0000259" key="12">
    <source>
        <dbReference type="PROSITE" id="PS50111"/>
    </source>
</evidence>
<comment type="subcellular location">
    <subcellularLocation>
        <location evidence="1">Cell membrane</location>
        <topology evidence="1">Multi-pass membrane protein</topology>
    </subcellularLocation>
</comment>
<organism evidence="14 15">
    <name type="scientific">Stanieria cyanosphaera (strain ATCC 29371 / PCC 7437)</name>
    <dbReference type="NCBI Taxonomy" id="111780"/>
    <lineage>
        <taxon>Bacteria</taxon>
        <taxon>Bacillati</taxon>
        <taxon>Cyanobacteriota</taxon>
        <taxon>Cyanophyceae</taxon>
        <taxon>Pleurocapsales</taxon>
        <taxon>Dermocarpellaceae</taxon>
        <taxon>Stanieria</taxon>
    </lineage>
</organism>
<keyword evidence="3" id="KW-0145">Chemotaxis</keyword>
<feature type="transmembrane region" description="Helical" evidence="11">
    <location>
        <begin position="374"/>
        <end position="398"/>
    </location>
</feature>
<name>K9XZ33_STAC7</name>
<comment type="similarity">
    <text evidence="8">Belongs to the methyl-accepting chemotaxis (MCP) protein family.</text>
</comment>
<dbReference type="eggNOG" id="COG3850">
    <property type="taxonomic scope" value="Bacteria"/>
</dbReference>
<feature type="coiled-coil region" evidence="10">
    <location>
        <begin position="442"/>
        <end position="483"/>
    </location>
</feature>
<protein>
    <submittedName>
        <fullName evidence="14">Methyl-accepting chemotaxis sensory transducer with Cache sensor</fullName>
    </submittedName>
</protein>
<dbReference type="CDD" id="cd11386">
    <property type="entry name" value="MCP_signal"/>
    <property type="match status" value="1"/>
</dbReference>
<dbReference type="PANTHER" id="PTHR32089:SF114">
    <property type="entry name" value="METHYL-ACCEPTING CHEMOTAXIS PROTEIN MCPB"/>
    <property type="match status" value="1"/>
</dbReference>
<dbReference type="PATRIC" id="fig|111780.3.peg.3549"/>
<evidence type="ECO:0000256" key="3">
    <source>
        <dbReference type="ARBA" id="ARBA00022500"/>
    </source>
</evidence>
<gene>
    <name evidence="14" type="ordered locus">Sta7437_3424</name>
</gene>
<evidence type="ECO:0000313" key="14">
    <source>
        <dbReference type="EMBL" id="AFZ36927.1"/>
    </source>
</evidence>
<dbReference type="PANTHER" id="PTHR32089">
    <property type="entry name" value="METHYL-ACCEPTING CHEMOTAXIS PROTEIN MCPB"/>
    <property type="match status" value="1"/>
</dbReference>
<dbReference type="SUPFAM" id="SSF58104">
    <property type="entry name" value="Methyl-accepting chemotaxis protein (MCP) signaling domain"/>
    <property type="match status" value="1"/>
</dbReference>
<evidence type="ECO:0000259" key="13">
    <source>
        <dbReference type="PROSITE" id="PS50885"/>
    </source>
</evidence>
<feature type="domain" description="HAMP" evidence="13">
    <location>
        <begin position="398"/>
        <end position="450"/>
    </location>
</feature>
<evidence type="ECO:0000256" key="5">
    <source>
        <dbReference type="ARBA" id="ARBA00022989"/>
    </source>
</evidence>
<keyword evidence="10" id="KW-0175">Coiled coil</keyword>
<accession>K9XZ33</accession>
<dbReference type="Pfam" id="PF00672">
    <property type="entry name" value="HAMP"/>
    <property type="match status" value="1"/>
</dbReference>
<keyword evidence="7 9" id="KW-0807">Transducer</keyword>
<dbReference type="GO" id="GO:0007165">
    <property type="term" value="P:signal transduction"/>
    <property type="evidence" value="ECO:0007669"/>
    <property type="project" value="UniProtKB-KW"/>
</dbReference>
<dbReference type="CDD" id="cd18773">
    <property type="entry name" value="PDC1_HK_sensor"/>
    <property type="match status" value="1"/>
</dbReference>
<keyword evidence="5 11" id="KW-1133">Transmembrane helix</keyword>
<dbReference type="Gene3D" id="1.10.287.950">
    <property type="entry name" value="Methyl-accepting chemotaxis protein"/>
    <property type="match status" value="1"/>
</dbReference>
<dbReference type="SMART" id="SM00304">
    <property type="entry name" value="HAMP"/>
    <property type="match status" value="3"/>
</dbReference>
<dbReference type="eggNOG" id="COG4191">
    <property type="taxonomic scope" value="Bacteria"/>
</dbReference>
<dbReference type="GO" id="GO:0005886">
    <property type="term" value="C:plasma membrane"/>
    <property type="evidence" value="ECO:0007669"/>
    <property type="project" value="UniProtKB-SubCell"/>
</dbReference>
<keyword evidence="4 11" id="KW-0812">Transmembrane</keyword>
<evidence type="ECO:0000256" key="1">
    <source>
        <dbReference type="ARBA" id="ARBA00004651"/>
    </source>
</evidence>
<dbReference type="Gene3D" id="3.30.450.20">
    <property type="entry name" value="PAS domain"/>
    <property type="match status" value="1"/>
</dbReference>
<dbReference type="Pfam" id="PF02743">
    <property type="entry name" value="dCache_1"/>
    <property type="match status" value="1"/>
</dbReference>
<evidence type="ECO:0000256" key="9">
    <source>
        <dbReference type="PROSITE-ProRule" id="PRU00284"/>
    </source>
</evidence>
<evidence type="ECO:0000256" key="11">
    <source>
        <dbReference type="SAM" id="Phobius"/>
    </source>
</evidence>
<dbReference type="Gene3D" id="6.10.340.10">
    <property type="match status" value="1"/>
</dbReference>
<feature type="coiled-coil region" evidence="10">
    <location>
        <begin position="763"/>
        <end position="793"/>
    </location>
</feature>
<evidence type="ECO:0000256" key="6">
    <source>
        <dbReference type="ARBA" id="ARBA00023136"/>
    </source>
</evidence>
<dbReference type="InterPro" id="IPR029151">
    <property type="entry name" value="Sensor-like_sf"/>
</dbReference>
<evidence type="ECO:0000256" key="2">
    <source>
        <dbReference type="ARBA" id="ARBA00022475"/>
    </source>
</evidence>
<evidence type="ECO:0000313" key="15">
    <source>
        <dbReference type="Proteomes" id="UP000010473"/>
    </source>
</evidence>
<keyword evidence="6 11" id="KW-0472">Membrane</keyword>
<reference evidence="15" key="1">
    <citation type="journal article" date="2013" name="Proc. Natl. Acad. Sci. U.S.A.">
        <title>Improving the coverage of the cyanobacterial phylum using diversity-driven genome sequencing.</title>
        <authorList>
            <person name="Shih P.M."/>
            <person name="Wu D."/>
            <person name="Latifi A."/>
            <person name="Axen S.D."/>
            <person name="Fewer D.P."/>
            <person name="Talla E."/>
            <person name="Calteau A."/>
            <person name="Cai F."/>
            <person name="Tandeau de Marsac N."/>
            <person name="Rippka R."/>
            <person name="Herdman M."/>
            <person name="Sivonen K."/>
            <person name="Coursin T."/>
            <person name="Laurent T."/>
            <person name="Goodwin L."/>
            <person name="Nolan M."/>
            <person name="Davenport K.W."/>
            <person name="Han C.S."/>
            <person name="Rubin E.M."/>
            <person name="Eisen J.A."/>
            <person name="Woyke T."/>
            <person name="Gugger M."/>
            <person name="Kerfeld C.A."/>
        </authorList>
    </citation>
    <scope>NUCLEOTIDE SEQUENCE [LARGE SCALE GENOMIC DNA]</scope>
    <source>
        <strain evidence="15">ATCC 29371 / PCC 7437</strain>
    </source>
</reference>
<dbReference type="PROSITE" id="PS50111">
    <property type="entry name" value="CHEMOTAXIS_TRANSDUC_2"/>
    <property type="match status" value="1"/>
</dbReference>
<keyword evidence="2" id="KW-1003">Cell membrane</keyword>
<evidence type="ECO:0000256" key="7">
    <source>
        <dbReference type="ARBA" id="ARBA00023224"/>
    </source>
</evidence>
<dbReference type="InterPro" id="IPR004089">
    <property type="entry name" value="MCPsignal_dom"/>
</dbReference>
<dbReference type="InterPro" id="IPR033479">
    <property type="entry name" value="dCache_1"/>
</dbReference>
<dbReference type="SMART" id="SM00283">
    <property type="entry name" value="MA"/>
    <property type="match status" value="1"/>
</dbReference>
<dbReference type="EMBL" id="CP003653">
    <property type="protein sequence ID" value="AFZ36927.1"/>
    <property type="molecule type" value="Genomic_DNA"/>
</dbReference>
<dbReference type="KEGG" id="scs:Sta7437_3424"/>
<proteinExistence type="inferred from homology"/>
<evidence type="ECO:0000256" key="8">
    <source>
        <dbReference type="ARBA" id="ARBA00029447"/>
    </source>
</evidence>
<dbReference type="HOGENOM" id="CLU_000445_50_2_3"/>
<dbReference type="eggNOG" id="COG0840">
    <property type="taxonomic scope" value="Bacteria"/>
</dbReference>
<sequence length="794" mass="86930">MSEQQQNQSIVDNSSNLVGKILEANNLEKAGEINKAIAIYQEVLELDANGTYGAVAQKALANLTQTQTSTITEETVKSEVSKDSFFWNKLTLRWKVTLFALTISTVPVIGVGAIAYYLGWQSLNKQITQTEQTTAIAIADKLNRFMKERHTDIQIIAKQGILINPLIRNSTSQQEKESIVNNYLASYTNYDSIAAFDLNGNLLVQSKGPKLDNHKDRDYFQEVVKTKKPYISQPNISQSSGKAVIHVAAPIIDKESKEMIGVVRARMPIENVEEVIKNFGTNEEEYHLVDANGTFFAASESEQVGRKLVEDFPGIDTLVNSKQVGTIFATDQIDNAKQLVSYAPFPAMEGLPELNWSSVIGIDEAVAFAPQRQLLIALTIGTGMTVLLVAAISTWLAYQGTLPILKFTTAVQKLGEGKLDTRLETQGTDELAQLGSNINTMAQQLETFLTQQEIEAKKQKQEKERLQQEVINLLLDIEGAQKGDLTIEAKLTEGAVGSIADAFNATIRKLRGLVLQVQQVSNEVSELSQTGESSVNQLSSAAVNQADEINQALQNITEINNSIQDVANSAQEAAKVAKVALNKAHKGDTTMDKTVESIEKIRNTVANTAKKVKQLAESSQEISQIVEIISSISEKTNLLAFNASIEAARAGEHGEGFRIVADEVRRLADRVTEATKDIQQLVGNIQQETAEVLQAMEVGTTEVVTGTELVRKTKQTLQVLAQISEQIDQYLQSISTNTQAQTSTSQLINEKMAGVATIAKSTSQEAKEVVESLRNLVKEAETLQSSVAQFRLQS</sequence>
<dbReference type="RefSeq" id="WP_015194589.1">
    <property type="nucleotide sequence ID" value="NC_019748.1"/>
</dbReference>
<keyword evidence="15" id="KW-1185">Reference proteome</keyword>
<dbReference type="STRING" id="111780.Sta7437_3424"/>
<dbReference type="AlphaFoldDB" id="K9XZ33"/>
<dbReference type="SUPFAM" id="SSF103190">
    <property type="entry name" value="Sensory domain-like"/>
    <property type="match status" value="1"/>
</dbReference>
<evidence type="ECO:0000256" key="4">
    <source>
        <dbReference type="ARBA" id="ARBA00022692"/>
    </source>
</evidence>
<feature type="domain" description="Methyl-accepting transducer" evidence="12">
    <location>
        <begin position="520"/>
        <end position="756"/>
    </location>
</feature>
<dbReference type="InterPro" id="IPR003660">
    <property type="entry name" value="HAMP_dom"/>
</dbReference>
<feature type="transmembrane region" description="Helical" evidence="11">
    <location>
        <begin position="96"/>
        <end position="118"/>
    </location>
</feature>
<feature type="coiled-coil region" evidence="10">
    <location>
        <begin position="664"/>
        <end position="691"/>
    </location>
</feature>